<dbReference type="RefSeq" id="WP_120357361.1">
    <property type="nucleotide sequence ID" value="NZ_CP017982.1"/>
</dbReference>
<proteinExistence type="predicted"/>
<organism evidence="1 2">
    <name type="scientific">Lactobacillus helveticus</name>
    <name type="common">Lactobacillus suntoryeus</name>
    <dbReference type="NCBI Taxonomy" id="1587"/>
    <lineage>
        <taxon>Bacteria</taxon>
        <taxon>Bacillati</taxon>
        <taxon>Bacillota</taxon>
        <taxon>Bacilli</taxon>
        <taxon>Lactobacillales</taxon>
        <taxon>Lactobacillaceae</taxon>
        <taxon>Lactobacillus</taxon>
    </lineage>
</organism>
<dbReference type="EMBL" id="CP017982">
    <property type="protein sequence ID" value="AYE61446.1"/>
    <property type="molecule type" value="Genomic_DNA"/>
</dbReference>
<reference evidence="1 2" key="1">
    <citation type="submission" date="2016-10" db="EMBL/GenBank/DDBJ databases">
        <title>Complete genomic sequencing of Lactobacillus helveticus LH99 and comparative genome analysis.</title>
        <authorList>
            <person name="Li N."/>
            <person name="You C."/>
            <person name="Liu Z."/>
        </authorList>
    </citation>
    <scope>NUCLEOTIDE SEQUENCE [LARGE SCALE GENOMIC DNA]</scope>
    <source>
        <strain evidence="1 2">LH99</strain>
    </source>
</reference>
<sequence>MTWATKNPHTWLVIVDRKSGKRMEIYNDETPNHDFTIPFEVNFSDAATPAVNTVTLYNISKKHASFPKKGMKIYLYFNWGSSKKLICEGYITKVDSTHHDGVTDSKVLSFTEGTNYSNVKANRLKVEKKKTVHKHKIIKVTEKGHYKNKRVPTRETKTVRSNKTYKKGTTYKALIQGIASQCGIKIDRIQLHKNPALTRPYTAKGKPLTLIKQLVQKTESVINYRKGKFEIIDPKSEKRTWIDIDDQDLVQPPSNNEADNGKETWEITTPLMPDITVGVGINMKSKYLKGRFYVKTGQHTSDGENPQTQCSLAAM</sequence>
<dbReference type="Proteomes" id="UP000267794">
    <property type="component" value="Chromosome"/>
</dbReference>
<dbReference type="AlphaFoldDB" id="A0A386RE77"/>
<name>A0A386RE77_LACHE</name>
<gene>
    <name evidence="1" type="ORF">BC335_0958</name>
</gene>
<accession>A0A386RE77</accession>
<evidence type="ECO:0000313" key="2">
    <source>
        <dbReference type="Proteomes" id="UP000267794"/>
    </source>
</evidence>
<protein>
    <submittedName>
        <fullName evidence="1">Uncharacterized protein</fullName>
    </submittedName>
</protein>
<evidence type="ECO:0000313" key="1">
    <source>
        <dbReference type="EMBL" id="AYE61446.1"/>
    </source>
</evidence>